<keyword evidence="8" id="KW-1185">Reference proteome</keyword>
<sequence>MPIDPNCPKRAAIVACESHALVLGGPGSGKTTVALRKAVARIRQGLASGQKVLFLSFSRAAVARVLDAAKMEVAKQDLALVSVETFHAFFWRLLKPHGYLLGAPRKLSILLPHDEAVLRDGIREEDAGWADWLQARDKLFWEKGRVAFDLFATNVAVLLDRCKYLPSLIGATHPLIIVDEAQDTGTDAWRCVELLARHSQVLCLADLDQQIFDFLPGVGPGRVDDIRKALKPVEVDLGSDNGRSPDSEILAFANDILTNRPRGAPYKGVQVITYNPKGVNWNVLLRRGIKAIFDAATAQGKEAPKTIAVLTDTSGNALNASKALSAIGDANKGKAVAHKLHFNEAEALLSARMVAFLLEPKKETERDANVATCMELIADARKATGTGKVDVTTMRRQSVDLRAGKVSRATIIGALRSVLTMLQEQGLTGDPVADWLTVKRALKNTGHKDLLRVVQQLDYLIAFQRGDRISAGLADEWLREAAYTKARDVLDLALAQDQLLDATHGLEGWHVMNVHKAKGKQFDGVILVRQARFSGLKPESSFIWRDDVAPFSTSRKILRVGVSRARDHLVVLDPIWPACPLLNGHKFT</sequence>
<keyword evidence="4 5" id="KW-0067">ATP-binding</keyword>
<dbReference type="GO" id="GO:0005524">
    <property type="term" value="F:ATP binding"/>
    <property type="evidence" value="ECO:0007669"/>
    <property type="project" value="UniProtKB-UniRule"/>
</dbReference>
<dbReference type="PANTHER" id="PTHR11070:SF65">
    <property type="entry name" value="DNA 3'-5' HELICASE"/>
    <property type="match status" value="1"/>
</dbReference>
<dbReference type="InterPro" id="IPR014016">
    <property type="entry name" value="UvrD-like_ATP-bd"/>
</dbReference>
<organism evidence="7 8">
    <name type="scientific">Achromobacter pulmonis</name>
    <dbReference type="NCBI Taxonomy" id="1389932"/>
    <lineage>
        <taxon>Bacteria</taxon>
        <taxon>Pseudomonadati</taxon>
        <taxon>Pseudomonadota</taxon>
        <taxon>Betaproteobacteria</taxon>
        <taxon>Burkholderiales</taxon>
        <taxon>Alcaligenaceae</taxon>
        <taxon>Achromobacter</taxon>
    </lineage>
</organism>
<dbReference type="Proteomes" id="UP000235994">
    <property type="component" value="Unassembled WGS sequence"/>
</dbReference>
<protein>
    <submittedName>
        <fullName evidence="7">ATP-dependent helicase</fullName>
    </submittedName>
</protein>
<dbReference type="GO" id="GO:0003677">
    <property type="term" value="F:DNA binding"/>
    <property type="evidence" value="ECO:0007669"/>
    <property type="project" value="InterPro"/>
</dbReference>
<evidence type="ECO:0000256" key="2">
    <source>
        <dbReference type="ARBA" id="ARBA00022801"/>
    </source>
</evidence>
<evidence type="ECO:0000256" key="3">
    <source>
        <dbReference type="ARBA" id="ARBA00022806"/>
    </source>
</evidence>
<evidence type="ECO:0000256" key="5">
    <source>
        <dbReference type="PROSITE-ProRule" id="PRU00560"/>
    </source>
</evidence>
<dbReference type="GO" id="GO:0016787">
    <property type="term" value="F:hydrolase activity"/>
    <property type="evidence" value="ECO:0007669"/>
    <property type="project" value="UniProtKB-UniRule"/>
</dbReference>
<evidence type="ECO:0000313" key="7">
    <source>
        <dbReference type="EMBL" id="PND29961.1"/>
    </source>
</evidence>
<keyword evidence="1 5" id="KW-0547">Nucleotide-binding</keyword>
<gene>
    <name evidence="7" type="ORF">C1I89_32035</name>
</gene>
<reference evidence="7 8" key="1">
    <citation type="submission" date="2018-01" db="EMBL/GenBank/DDBJ databases">
        <title>The draft genome of an aniline degradation strain ANB-1.</title>
        <authorList>
            <person name="Zhang L."/>
            <person name="Jiang J."/>
        </authorList>
    </citation>
    <scope>NUCLEOTIDE SEQUENCE [LARGE SCALE GENOMIC DNA]</scope>
    <source>
        <strain evidence="7 8">ANB-1</strain>
    </source>
</reference>
<evidence type="ECO:0000259" key="6">
    <source>
        <dbReference type="PROSITE" id="PS51198"/>
    </source>
</evidence>
<dbReference type="SUPFAM" id="SSF52540">
    <property type="entry name" value="P-loop containing nucleoside triphosphate hydrolases"/>
    <property type="match status" value="1"/>
</dbReference>
<evidence type="ECO:0000256" key="4">
    <source>
        <dbReference type="ARBA" id="ARBA00022840"/>
    </source>
</evidence>
<accession>A0A2N8K927</accession>
<dbReference type="PANTHER" id="PTHR11070">
    <property type="entry name" value="UVRD / RECB / PCRA DNA HELICASE FAMILY MEMBER"/>
    <property type="match status" value="1"/>
</dbReference>
<name>A0A2N8K927_9BURK</name>
<dbReference type="PROSITE" id="PS51198">
    <property type="entry name" value="UVRD_HELICASE_ATP_BIND"/>
    <property type="match status" value="1"/>
</dbReference>
<dbReference type="AlphaFoldDB" id="A0A2N8K927"/>
<dbReference type="GO" id="GO:0003678">
    <property type="term" value="F:DNA helicase activity"/>
    <property type="evidence" value="ECO:0007669"/>
    <property type="project" value="InterPro"/>
</dbReference>
<evidence type="ECO:0000256" key="1">
    <source>
        <dbReference type="ARBA" id="ARBA00022741"/>
    </source>
</evidence>
<dbReference type="InterPro" id="IPR027417">
    <property type="entry name" value="P-loop_NTPase"/>
</dbReference>
<comment type="caution">
    <text evidence="7">The sequence shown here is derived from an EMBL/GenBank/DDBJ whole genome shotgun (WGS) entry which is preliminary data.</text>
</comment>
<proteinExistence type="predicted"/>
<feature type="binding site" evidence="5">
    <location>
        <begin position="24"/>
        <end position="31"/>
    </location>
    <ligand>
        <name>ATP</name>
        <dbReference type="ChEBI" id="CHEBI:30616"/>
    </ligand>
</feature>
<keyword evidence="2 5" id="KW-0378">Hydrolase</keyword>
<feature type="domain" description="UvrD-like helicase ATP-binding" evidence="6">
    <location>
        <begin position="3"/>
        <end position="245"/>
    </location>
</feature>
<dbReference type="Gene3D" id="3.40.50.300">
    <property type="entry name" value="P-loop containing nucleotide triphosphate hydrolases"/>
    <property type="match status" value="2"/>
</dbReference>
<evidence type="ECO:0000313" key="8">
    <source>
        <dbReference type="Proteomes" id="UP000235994"/>
    </source>
</evidence>
<dbReference type="EMBL" id="POQS01000014">
    <property type="protein sequence ID" value="PND29961.1"/>
    <property type="molecule type" value="Genomic_DNA"/>
</dbReference>
<keyword evidence="3 5" id="KW-0347">Helicase</keyword>
<dbReference type="InterPro" id="IPR000212">
    <property type="entry name" value="DNA_helicase_UvrD/REP"/>
</dbReference>
<dbReference type="RefSeq" id="WP_102776227.1">
    <property type="nucleotide sequence ID" value="NZ_POQS01000014.1"/>
</dbReference>
<dbReference type="Pfam" id="PF00580">
    <property type="entry name" value="UvrD-helicase"/>
    <property type="match status" value="2"/>
</dbReference>